<evidence type="ECO:0000256" key="5">
    <source>
        <dbReference type="ARBA" id="ARBA00023136"/>
    </source>
</evidence>
<keyword evidence="2 10" id="KW-1003">Cell membrane</keyword>
<keyword evidence="5 10" id="KW-0472">Membrane</keyword>
<dbReference type="PANTHER" id="PTHR28259:SF1">
    <property type="entry name" value="FLUORIDE EXPORT PROTEIN 1-RELATED"/>
    <property type="match status" value="1"/>
</dbReference>
<evidence type="ECO:0000256" key="1">
    <source>
        <dbReference type="ARBA" id="ARBA00004651"/>
    </source>
</evidence>
<feature type="binding site" evidence="10">
    <location>
        <position position="70"/>
    </location>
    <ligand>
        <name>Na(+)</name>
        <dbReference type="ChEBI" id="CHEBI:29101"/>
        <note>structural</note>
    </ligand>
</feature>
<evidence type="ECO:0000256" key="9">
    <source>
        <dbReference type="ARBA" id="ARBA00049940"/>
    </source>
</evidence>
<evidence type="ECO:0000313" key="12">
    <source>
        <dbReference type="Proteomes" id="UP000184476"/>
    </source>
</evidence>
<evidence type="ECO:0000256" key="7">
    <source>
        <dbReference type="ARBA" id="ARBA00035120"/>
    </source>
</evidence>
<accession>A0A1M4ZJX4</accession>
<comment type="caution">
    <text evidence="10">Lacks conserved residue(s) required for the propagation of feature annotation.</text>
</comment>
<keyword evidence="3 10" id="KW-0812">Transmembrane</keyword>
<evidence type="ECO:0000256" key="10">
    <source>
        <dbReference type="HAMAP-Rule" id="MF_00454"/>
    </source>
</evidence>
<comment type="similarity">
    <text evidence="7 10">Belongs to the fluoride channel Fluc/FEX (TC 1.A.43) family.</text>
</comment>
<dbReference type="HAMAP" id="MF_00454">
    <property type="entry name" value="FluC"/>
    <property type="match status" value="1"/>
</dbReference>
<evidence type="ECO:0000256" key="4">
    <source>
        <dbReference type="ARBA" id="ARBA00022989"/>
    </source>
</evidence>
<dbReference type="GO" id="GO:0005886">
    <property type="term" value="C:plasma membrane"/>
    <property type="evidence" value="ECO:0007669"/>
    <property type="project" value="UniProtKB-SubCell"/>
</dbReference>
<name>A0A1M4ZJX4_9BACL</name>
<keyword evidence="6 10" id="KW-0407">Ion channel</keyword>
<dbReference type="InterPro" id="IPR003691">
    <property type="entry name" value="FluC"/>
</dbReference>
<dbReference type="Proteomes" id="UP000184476">
    <property type="component" value="Unassembled WGS sequence"/>
</dbReference>
<feature type="transmembrane region" description="Helical" evidence="10">
    <location>
        <begin position="31"/>
        <end position="53"/>
    </location>
</feature>
<dbReference type="Pfam" id="PF02537">
    <property type="entry name" value="CRCB"/>
    <property type="match status" value="1"/>
</dbReference>
<keyword evidence="10" id="KW-0479">Metal-binding</keyword>
<keyword evidence="10" id="KW-0813">Transport</keyword>
<organism evidence="11 12">
    <name type="scientific">Seinonella peptonophila</name>
    <dbReference type="NCBI Taxonomy" id="112248"/>
    <lineage>
        <taxon>Bacteria</taxon>
        <taxon>Bacillati</taxon>
        <taxon>Bacillota</taxon>
        <taxon>Bacilli</taxon>
        <taxon>Bacillales</taxon>
        <taxon>Thermoactinomycetaceae</taxon>
        <taxon>Seinonella</taxon>
    </lineage>
</organism>
<dbReference type="RefSeq" id="WP_073155758.1">
    <property type="nucleotide sequence ID" value="NZ_FQVL01000009.1"/>
</dbReference>
<sequence>MSLLFISISGSLGAISRYLLSKRYPFKQFPTTTLLINLSGCFLFGFWLGWIGFQTPPAHPFTTGFLGGYTTFSTFSVEIINLLEKKDLKRAIFYLFASIFGGMVSWAIGYGLARMST</sequence>
<keyword evidence="12" id="KW-1185">Reference proteome</keyword>
<proteinExistence type="inferred from homology"/>
<dbReference type="GO" id="GO:0046872">
    <property type="term" value="F:metal ion binding"/>
    <property type="evidence" value="ECO:0007669"/>
    <property type="project" value="UniProtKB-KW"/>
</dbReference>
<comment type="activity regulation">
    <text evidence="10">Na(+) is not transported, but it plays an essential structural role and its presence is essential for fluoride channel function.</text>
</comment>
<dbReference type="AlphaFoldDB" id="A0A1M4ZJX4"/>
<evidence type="ECO:0000256" key="3">
    <source>
        <dbReference type="ARBA" id="ARBA00022692"/>
    </source>
</evidence>
<comment type="function">
    <text evidence="9 10">Fluoride-specific ion channel. Important for reducing fluoride concentration in the cell, thus reducing its toxicity.</text>
</comment>
<dbReference type="STRING" id="112248.SAMN05444392_10989"/>
<dbReference type="OrthoDB" id="9799631at2"/>
<keyword evidence="4 10" id="KW-1133">Transmembrane helix</keyword>
<gene>
    <name evidence="10" type="primary">fluC</name>
    <name evidence="10" type="synonym">crcB</name>
    <name evidence="11" type="ORF">SAMN05444392_10989</name>
</gene>
<evidence type="ECO:0000256" key="6">
    <source>
        <dbReference type="ARBA" id="ARBA00023303"/>
    </source>
</evidence>
<feature type="transmembrane region" description="Helical" evidence="10">
    <location>
        <begin position="91"/>
        <end position="113"/>
    </location>
</feature>
<protein>
    <recommendedName>
        <fullName evidence="10">Fluoride-specific ion channel FluC</fullName>
    </recommendedName>
</protein>
<keyword evidence="10" id="KW-0915">Sodium</keyword>
<evidence type="ECO:0000313" key="11">
    <source>
        <dbReference type="EMBL" id="SHF18112.1"/>
    </source>
</evidence>
<feature type="binding site" evidence="10">
    <location>
        <position position="67"/>
    </location>
    <ligand>
        <name>Na(+)</name>
        <dbReference type="ChEBI" id="CHEBI:29101"/>
        <note>structural</note>
    </ligand>
</feature>
<dbReference type="GO" id="GO:0140114">
    <property type="term" value="P:cellular detoxification of fluoride"/>
    <property type="evidence" value="ECO:0007669"/>
    <property type="project" value="UniProtKB-UniRule"/>
</dbReference>
<dbReference type="NCBIfam" id="TIGR00494">
    <property type="entry name" value="crcB"/>
    <property type="match status" value="1"/>
</dbReference>
<comment type="subcellular location">
    <subcellularLocation>
        <location evidence="1 10">Cell membrane</location>
        <topology evidence="1 10">Multi-pass membrane protein</topology>
    </subcellularLocation>
</comment>
<dbReference type="EMBL" id="FQVL01000009">
    <property type="protein sequence ID" value="SHF18112.1"/>
    <property type="molecule type" value="Genomic_DNA"/>
</dbReference>
<evidence type="ECO:0000256" key="2">
    <source>
        <dbReference type="ARBA" id="ARBA00022475"/>
    </source>
</evidence>
<dbReference type="PANTHER" id="PTHR28259">
    <property type="entry name" value="FLUORIDE EXPORT PROTEIN 1-RELATED"/>
    <property type="match status" value="1"/>
</dbReference>
<evidence type="ECO:0000256" key="8">
    <source>
        <dbReference type="ARBA" id="ARBA00035585"/>
    </source>
</evidence>
<dbReference type="GO" id="GO:0062054">
    <property type="term" value="F:fluoride channel activity"/>
    <property type="evidence" value="ECO:0007669"/>
    <property type="project" value="UniProtKB-UniRule"/>
</dbReference>
<keyword evidence="10" id="KW-0406">Ion transport</keyword>
<reference evidence="11 12" key="1">
    <citation type="submission" date="2016-11" db="EMBL/GenBank/DDBJ databases">
        <authorList>
            <person name="Jaros S."/>
            <person name="Januszkiewicz K."/>
            <person name="Wedrychowicz H."/>
        </authorList>
    </citation>
    <scope>NUCLEOTIDE SEQUENCE [LARGE SCALE GENOMIC DNA]</scope>
    <source>
        <strain evidence="11 12">DSM 44666</strain>
    </source>
</reference>
<comment type="catalytic activity">
    <reaction evidence="8">
        <text>fluoride(in) = fluoride(out)</text>
        <dbReference type="Rhea" id="RHEA:76159"/>
        <dbReference type="ChEBI" id="CHEBI:17051"/>
    </reaction>
    <physiologicalReaction direction="left-to-right" evidence="8">
        <dbReference type="Rhea" id="RHEA:76160"/>
    </physiologicalReaction>
</comment>